<dbReference type="PANTHER" id="PTHR48475">
    <property type="entry name" value="RIBONUCLEASE H"/>
    <property type="match status" value="1"/>
</dbReference>
<dbReference type="Gene3D" id="3.30.420.10">
    <property type="entry name" value="Ribonuclease H-like superfamily/Ribonuclease H"/>
    <property type="match status" value="1"/>
</dbReference>
<evidence type="ECO:0000259" key="1">
    <source>
        <dbReference type="Pfam" id="PF13456"/>
    </source>
</evidence>
<accession>A0AAW2URK1</accession>
<dbReference type="InterPro" id="IPR002156">
    <property type="entry name" value="RNaseH_domain"/>
</dbReference>
<dbReference type="SUPFAM" id="SSF56672">
    <property type="entry name" value="DNA/RNA polymerases"/>
    <property type="match status" value="1"/>
</dbReference>
<dbReference type="GO" id="GO:0003676">
    <property type="term" value="F:nucleic acid binding"/>
    <property type="evidence" value="ECO:0007669"/>
    <property type="project" value="InterPro"/>
</dbReference>
<feature type="domain" description="Reverse transcriptase/retrotransposon-derived protein RNase H-like" evidence="2">
    <location>
        <begin position="83"/>
        <end position="181"/>
    </location>
</feature>
<evidence type="ECO:0000313" key="3">
    <source>
        <dbReference type="EMBL" id="KAL0418920.1"/>
    </source>
</evidence>
<evidence type="ECO:0008006" key="4">
    <source>
        <dbReference type="Google" id="ProtNLM"/>
    </source>
</evidence>
<evidence type="ECO:0000259" key="2">
    <source>
        <dbReference type="Pfam" id="PF17919"/>
    </source>
</evidence>
<dbReference type="InterPro" id="IPR036397">
    <property type="entry name" value="RNaseH_sf"/>
</dbReference>
<dbReference type="InterPro" id="IPR043502">
    <property type="entry name" value="DNA/RNA_pol_sf"/>
</dbReference>
<reference evidence="3" key="2">
    <citation type="journal article" date="2024" name="Plant">
        <title>Genomic evolution and insights into agronomic trait innovations of Sesamum species.</title>
        <authorList>
            <person name="Miao H."/>
            <person name="Wang L."/>
            <person name="Qu L."/>
            <person name="Liu H."/>
            <person name="Sun Y."/>
            <person name="Le M."/>
            <person name="Wang Q."/>
            <person name="Wei S."/>
            <person name="Zheng Y."/>
            <person name="Lin W."/>
            <person name="Duan Y."/>
            <person name="Cao H."/>
            <person name="Xiong S."/>
            <person name="Wang X."/>
            <person name="Wei L."/>
            <person name="Li C."/>
            <person name="Ma Q."/>
            <person name="Ju M."/>
            <person name="Zhao R."/>
            <person name="Li G."/>
            <person name="Mu C."/>
            <person name="Tian Q."/>
            <person name="Mei H."/>
            <person name="Zhang T."/>
            <person name="Gao T."/>
            <person name="Zhang H."/>
        </authorList>
    </citation>
    <scope>NUCLEOTIDE SEQUENCE</scope>
    <source>
        <strain evidence="3">G02</strain>
    </source>
</reference>
<dbReference type="SUPFAM" id="SSF53098">
    <property type="entry name" value="Ribonuclease H-like"/>
    <property type="match status" value="1"/>
</dbReference>
<dbReference type="Gene3D" id="3.30.70.270">
    <property type="match status" value="1"/>
</dbReference>
<name>A0AAW2URK1_SESRA</name>
<protein>
    <recommendedName>
        <fullName evidence="4">Mitochondrial protein</fullName>
    </recommendedName>
</protein>
<dbReference type="InterPro" id="IPR012337">
    <property type="entry name" value="RNaseH-like_sf"/>
</dbReference>
<dbReference type="GO" id="GO:0004523">
    <property type="term" value="F:RNA-DNA hybrid ribonuclease activity"/>
    <property type="evidence" value="ECO:0007669"/>
    <property type="project" value="InterPro"/>
</dbReference>
<dbReference type="InterPro" id="IPR041577">
    <property type="entry name" value="RT_RNaseH_2"/>
</dbReference>
<dbReference type="FunFam" id="3.30.70.270:FF:000020">
    <property type="entry name" value="Transposon Tf2-6 polyprotein-like Protein"/>
    <property type="match status" value="1"/>
</dbReference>
<dbReference type="Pfam" id="PF13456">
    <property type="entry name" value="RVT_3"/>
    <property type="match status" value="1"/>
</dbReference>
<comment type="caution">
    <text evidence="3">The sequence shown here is derived from an EMBL/GenBank/DDBJ whole genome shotgun (WGS) entry which is preliminary data.</text>
</comment>
<dbReference type="InterPro" id="IPR043128">
    <property type="entry name" value="Rev_trsase/Diguanyl_cyclase"/>
</dbReference>
<dbReference type="AlphaFoldDB" id="A0AAW2URK1"/>
<sequence length="295" mass="33736">MNPSKCAFGVTSRKFLGFIVRQRSIEIEQVKIDAILRMLEPRNIHELKSLQGKLAYIRRFISNLVGRCQPFSRLMKKDVLFQWDETCDKAFKSIKSYLMKPPILVTPVPGHPLILYVAAQERSVGILLAQKTDDGKENALYYLSKAVKPNELKYSPIEKLCLALIFSIWKLKHYFQSHSIHLVSKANPLKYVMAKPVLSDRLLRLLERRTLMEPPIKKEFTSKGEVLPYAFTLTENCSNNVAEYQALILGLEIAIDAKQLPLKVYGDSQLVVNQHLVSMKSKSLSFFHIITTQKG</sequence>
<organism evidence="3">
    <name type="scientific">Sesamum radiatum</name>
    <name type="common">Black benniseed</name>
    <dbReference type="NCBI Taxonomy" id="300843"/>
    <lineage>
        <taxon>Eukaryota</taxon>
        <taxon>Viridiplantae</taxon>
        <taxon>Streptophyta</taxon>
        <taxon>Embryophyta</taxon>
        <taxon>Tracheophyta</taxon>
        <taxon>Spermatophyta</taxon>
        <taxon>Magnoliopsida</taxon>
        <taxon>eudicotyledons</taxon>
        <taxon>Gunneridae</taxon>
        <taxon>Pentapetalae</taxon>
        <taxon>asterids</taxon>
        <taxon>lamiids</taxon>
        <taxon>Lamiales</taxon>
        <taxon>Pedaliaceae</taxon>
        <taxon>Sesamum</taxon>
    </lineage>
</organism>
<proteinExistence type="predicted"/>
<dbReference type="PANTHER" id="PTHR48475:SF1">
    <property type="entry name" value="RNASE H TYPE-1 DOMAIN-CONTAINING PROTEIN"/>
    <property type="match status" value="1"/>
</dbReference>
<dbReference type="Pfam" id="PF17919">
    <property type="entry name" value="RT_RNaseH_2"/>
    <property type="match status" value="1"/>
</dbReference>
<gene>
    <name evidence="3" type="ORF">Sradi_1305500</name>
</gene>
<dbReference type="EMBL" id="JACGWJ010000005">
    <property type="protein sequence ID" value="KAL0418920.1"/>
    <property type="molecule type" value="Genomic_DNA"/>
</dbReference>
<feature type="domain" description="RNase H type-1" evidence="1">
    <location>
        <begin position="233"/>
        <end position="274"/>
    </location>
</feature>
<reference evidence="3" key="1">
    <citation type="submission" date="2020-06" db="EMBL/GenBank/DDBJ databases">
        <authorList>
            <person name="Li T."/>
            <person name="Hu X."/>
            <person name="Zhang T."/>
            <person name="Song X."/>
            <person name="Zhang H."/>
            <person name="Dai N."/>
            <person name="Sheng W."/>
            <person name="Hou X."/>
            <person name="Wei L."/>
        </authorList>
    </citation>
    <scope>NUCLEOTIDE SEQUENCE</scope>
    <source>
        <strain evidence="3">G02</strain>
        <tissue evidence="3">Leaf</tissue>
    </source>
</reference>